<accession>A0A9N9D7A9</accession>
<sequence length="87" mass="10449">NINGDQFDNNDQLDRLEKLIVNITERLIKLEQIMLQNNNIEQDESQPLQQWTYAKNDEDENVNIEKLKNINEEKNSTNKFQRLKDFL</sequence>
<evidence type="ECO:0000313" key="1">
    <source>
        <dbReference type="EMBL" id="CAG8624990.1"/>
    </source>
</evidence>
<evidence type="ECO:0000313" key="2">
    <source>
        <dbReference type="Proteomes" id="UP000789706"/>
    </source>
</evidence>
<gene>
    <name evidence="1" type="ORF">DEBURN_LOCUS10527</name>
</gene>
<dbReference type="AlphaFoldDB" id="A0A9N9D7A9"/>
<comment type="caution">
    <text evidence="1">The sequence shown here is derived from an EMBL/GenBank/DDBJ whole genome shotgun (WGS) entry which is preliminary data.</text>
</comment>
<feature type="non-terminal residue" evidence="1">
    <location>
        <position position="87"/>
    </location>
</feature>
<feature type="non-terminal residue" evidence="1">
    <location>
        <position position="1"/>
    </location>
</feature>
<organism evidence="1 2">
    <name type="scientific">Diversispora eburnea</name>
    <dbReference type="NCBI Taxonomy" id="1213867"/>
    <lineage>
        <taxon>Eukaryota</taxon>
        <taxon>Fungi</taxon>
        <taxon>Fungi incertae sedis</taxon>
        <taxon>Mucoromycota</taxon>
        <taxon>Glomeromycotina</taxon>
        <taxon>Glomeromycetes</taxon>
        <taxon>Diversisporales</taxon>
        <taxon>Diversisporaceae</taxon>
        <taxon>Diversispora</taxon>
    </lineage>
</organism>
<reference evidence="1" key="1">
    <citation type="submission" date="2021-06" db="EMBL/GenBank/DDBJ databases">
        <authorList>
            <person name="Kallberg Y."/>
            <person name="Tangrot J."/>
            <person name="Rosling A."/>
        </authorList>
    </citation>
    <scope>NUCLEOTIDE SEQUENCE</scope>
    <source>
        <strain evidence="1">AZ414A</strain>
    </source>
</reference>
<dbReference type="Proteomes" id="UP000789706">
    <property type="component" value="Unassembled WGS sequence"/>
</dbReference>
<dbReference type="EMBL" id="CAJVPK010003241">
    <property type="protein sequence ID" value="CAG8624990.1"/>
    <property type="molecule type" value="Genomic_DNA"/>
</dbReference>
<keyword evidence="2" id="KW-1185">Reference proteome</keyword>
<name>A0A9N9D7A9_9GLOM</name>
<protein>
    <submittedName>
        <fullName evidence="1">9829_t:CDS:1</fullName>
    </submittedName>
</protein>
<proteinExistence type="predicted"/>